<dbReference type="RefSeq" id="WP_249479883.1">
    <property type="nucleotide sequence ID" value="NZ_CP097218.1"/>
</dbReference>
<dbReference type="SUPFAM" id="SSF52218">
    <property type="entry name" value="Flavoproteins"/>
    <property type="match status" value="1"/>
</dbReference>
<dbReference type="InterPro" id="IPR020852">
    <property type="entry name" value="RNR_Ib_NrdI_bac"/>
</dbReference>
<dbReference type="PANTHER" id="PTHR37297">
    <property type="entry name" value="PROTEIN NRDI"/>
    <property type="match status" value="1"/>
</dbReference>
<reference evidence="6" key="1">
    <citation type="submission" date="2022-05" db="EMBL/GenBank/DDBJ databases">
        <title>Genomic analysis of Brachybacterium sp. CBA3104.</title>
        <authorList>
            <person name="Roh S.W."/>
            <person name="Kim Y.B."/>
            <person name="Kim Y."/>
        </authorList>
    </citation>
    <scope>NUCLEOTIDE SEQUENCE</scope>
    <source>
        <strain evidence="6">CBA3104</strain>
    </source>
</reference>
<evidence type="ECO:0000256" key="4">
    <source>
        <dbReference type="HAMAP-Rule" id="MF_00128"/>
    </source>
</evidence>
<dbReference type="HAMAP" id="MF_00128">
    <property type="entry name" value="NrdI"/>
    <property type="match status" value="1"/>
</dbReference>
<dbReference type="Gene3D" id="3.40.50.360">
    <property type="match status" value="1"/>
</dbReference>
<dbReference type="Pfam" id="PF07972">
    <property type="entry name" value="Flavodoxin_NdrI"/>
    <property type="match status" value="1"/>
</dbReference>
<organism evidence="6 7">
    <name type="scientific">Brachybacterium kimchii</name>
    <dbReference type="NCBI Taxonomy" id="2942909"/>
    <lineage>
        <taxon>Bacteria</taxon>
        <taxon>Bacillati</taxon>
        <taxon>Actinomycetota</taxon>
        <taxon>Actinomycetes</taxon>
        <taxon>Micrococcales</taxon>
        <taxon>Dermabacteraceae</taxon>
        <taxon>Brachybacterium</taxon>
    </lineage>
</organism>
<dbReference type="InterPro" id="IPR029039">
    <property type="entry name" value="Flavoprotein-like_sf"/>
</dbReference>
<dbReference type="EMBL" id="CP097218">
    <property type="protein sequence ID" value="UQN30520.1"/>
    <property type="molecule type" value="Genomic_DNA"/>
</dbReference>
<evidence type="ECO:0000313" key="6">
    <source>
        <dbReference type="EMBL" id="UQN30520.1"/>
    </source>
</evidence>
<gene>
    <name evidence="4 6" type="primary">nrdI</name>
    <name evidence="6" type="ORF">M4486_04205</name>
</gene>
<evidence type="ECO:0000256" key="3">
    <source>
        <dbReference type="ARBA" id="ARBA00020129"/>
    </source>
</evidence>
<feature type="region of interest" description="Disordered" evidence="5">
    <location>
        <begin position="158"/>
        <end position="178"/>
    </location>
</feature>
<name>A0ABY4NB49_9MICO</name>
<evidence type="ECO:0000256" key="5">
    <source>
        <dbReference type="SAM" id="MobiDB-lite"/>
    </source>
</evidence>
<protein>
    <recommendedName>
        <fullName evidence="3 4">Protein NrdI</fullName>
    </recommendedName>
</protein>
<dbReference type="InterPro" id="IPR004465">
    <property type="entry name" value="RNR_NrdI"/>
</dbReference>
<accession>A0ABY4NB49</accession>
<comment type="similarity">
    <text evidence="2 4">Belongs to the NrdI family.</text>
</comment>
<keyword evidence="7" id="KW-1185">Reference proteome</keyword>
<comment type="function">
    <text evidence="1 4">Probably involved in ribonucleotide reductase function.</text>
</comment>
<dbReference type="PANTHER" id="PTHR37297:SF1">
    <property type="entry name" value="PROTEIN NRDI"/>
    <property type="match status" value="1"/>
</dbReference>
<dbReference type="NCBIfam" id="TIGR00333">
    <property type="entry name" value="nrdI"/>
    <property type="match status" value="1"/>
</dbReference>
<proteinExistence type="inferred from homology"/>
<evidence type="ECO:0000256" key="1">
    <source>
        <dbReference type="ARBA" id="ARBA00003999"/>
    </source>
</evidence>
<sequence length="178" mass="19277">MSAVSRQPTPPPTSVVVASPSERLTETDLIYFSSASENTRRFIDKLEVTAARIPLRRGDDSLVALRPFVLITPTYGGGEGTGAVPKQVVTFLNDPRNRGLLQGVIAAGNTNFGAAYGLAGDVISAKCRVPMLYRFELFGTPRDVERVRDGLDGFWHRAPNVAPDTPADEGIDKEDCSR</sequence>
<evidence type="ECO:0000256" key="2">
    <source>
        <dbReference type="ARBA" id="ARBA00009942"/>
    </source>
</evidence>
<dbReference type="Proteomes" id="UP001055868">
    <property type="component" value="Chromosome"/>
</dbReference>
<evidence type="ECO:0000313" key="7">
    <source>
        <dbReference type="Proteomes" id="UP001055868"/>
    </source>
</evidence>